<evidence type="ECO:0000313" key="3">
    <source>
        <dbReference type="Proteomes" id="UP001595834"/>
    </source>
</evidence>
<evidence type="ECO:0000313" key="2">
    <source>
        <dbReference type="EMBL" id="MFC4956320.1"/>
    </source>
</evidence>
<proteinExistence type="predicted"/>
<dbReference type="InterPro" id="IPR002575">
    <property type="entry name" value="Aminoglycoside_PTrfase"/>
</dbReference>
<evidence type="ECO:0000259" key="1">
    <source>
        <dbReference type="Pfam" id="PF01636"/>
    </source>
</evidence>
<gene>
    <name evidence="2" type="ORF">ACFPFX_08415</name>
</gene>
<organism evidence="2 3">
    <name type="scientific">Streptomyces mauvecolor</name>
    <dbReference type="NCBI Taxonomy" id="58345"/>
    <lineage>
        <taxon>Bacteria</taxon>
        <taxon>Bacillati</taxon>
        <taxon>Actinomycetota</taxon>
        <taxon>Actinomycetes</taxon>
        <taxon>Kitasatosporales</taxon>
        <taxon>Streptomycetaceae</taxon>
        <taxon>Streptomyces</taxon>
    </lineage>
</organism>
<dbReference type="SUPFAM" id="SSF56112">
    <property type="entry name" value="Protein kinase-like (PK-like)"/>
    <property type="match status" value="1"/>
</dbReference>
<accession>A0ABV9UGZ5</accession>
<name>A0ABV9UGZ5_9ACTN</name>
<sequence length="316" mass="32631">MTASVVDALAEAARRARPCRACGAGPAHDAVLADRPDATVVRHGPVVAKAHAGNTDPGALAVRLAVAAHPLLDGILLAPLDRAARAAHGRPVTLWPYGSPVDPDGGERAAPWEEAGRLLARLHRIRPDALPGPLPPARGPAKSARALDRMRAAAVGPGAAPVLRAWAQLPAWARAEAPAPGPARLTHGDFHLGRLMRHPDGAGPWTLIDIDDLGLGAPAWDLAGPAAWFAAGLLAPGTWVRFLAAYRDEGGPAVPAAGDPWPQLDVPARALTVQAAAQALAKCAGRGRPADEAERAMLESCTRIAAVQGQLGHFPT</sequence>
<dbReference type="Proteomes" id="UP001595834">
    <property type="component" value="Unassembled WGS sequence"/>
</dbReference>
<dbReference type="RefSeq" id="WP_344376015.1">
    <property type="nucleotide sequence ID" value="NZ_BAAASQ010000012.1"/>
</dbReference>
<dbReference type="Pfam" id="PF01636">
    <property type="entry name" value="APH"/>
    <property type="match status" value="1"/>
</dbReference>
<dbReference type="InterPro" id="IPR011009">
    <property type="entry name" value="Kinase-like_dom_sf"/>
</dbReference>
<dbReference type="EMBL" id="JBHSIZ010000007">
    <property type="protein sequence ID" value="MFC4956320.1"/>
    <property type="molecule type" value="Genomic_DNA"/>
</dbReference>
<protein>
    <submittedName>
        <fullName evidence="2">Phosphotransferase family protein</fullName>
    </submittedName>
</protein>
<dbReference type="Gene3D" id="3.90.1200.10">
    <property type="match status" value="1"/>
</dbReference>
<reference evidence="3" key="1">
    <citation type="journal article" date="2019" name="Int. J. Syst. Evol. Microbiol.">
        <title>The Global Catalogue of Microorganisms (GCM) 10K type strain sequencing project: providing services to taxonomists for standard genome sequencing and annotation.</title>
        <authorList>
            <consortium name="The Broad Institute Genomics Platform"/>
            <consortium name="The Broad Institute Genome Sequencing Center for Infectious Disease"/>
            <person name="Wu L."/>
            <person name="Ma J."/>
        </authorList>
    </citation>
    <scope>NUCLEOTIDE SEQUENCE [LARGE SCALE GENOMIC DNA]</scope>
    <source>
        <strain evidence="3">CCM 7224</strain>
    </source>
</reference>
<comment type="caution">
    <text evidence="2">The sequence shown here is derived from an EMBL/GenBank/DDBJ whole genome shotgun (WGS) entry which is preliminary data.</text>
</comment>
<feature type="domain" description="Aminoglycoside phosphotransferase" evidence="1">
    <location>
        <begin position="78"/>
        <end position="251"/>
    </location>
</feature>
<keyword evidence="3" id="KW-1185">Reference proteome</keyword>